<dbReference type="Gene3D" id="3.40.50.300">
    <property type="entry name" value="P-loop containing nucleotide triphosphate hydrolases"/>
    <property type="match status" value="1"/>
</dbReference>
<dbReference type="Proteomes" id="UP000191116">
    <property type="component" value="Unassembled WGS sequence"/>
</dbReference>
<feature type="domain" description="ATPase AAA-type core" evidence="1">
    <location>
        <begin position="46"/>
        <end position="367"/>
    </location>
</feature>
<dbReference type="RefSeq" id="WP_144379628.1">
    <property type="nucleotide sequence ID" value="NZ_AP024860.1"/>
</dbReference>
<dbReference type="EMBL" id="FUWP01000051">
    <property type="protein sequence ID" value="SKA58431.1"/>
    <property type="molecule type" value="Genomic_DNA"/>
</dbReference>
<dbReference type="InterPro" id="IPR003959">
    <property type="entry name" value="ATPase_AAA_core"/>
</dbReference>
<proteinExistence type="predicted"/>
<organism evidence="2 3">
    <name type="scientific">Photobacterium toruni</name>
    <dbReference type="NCBI Taxonomy" id="1935446"/>
    <lineage>
        <taxon>Bacteria</taxon>
        <taxon>Pseudomonadati</taxon>
        <taxon>Pseudomonadota</taxon>
        <taxon>Gammaproteobacteria</taxon>
        <taxon>Vibrionales</taxon>
        <taxon>Vibrionaceae</taxon>
        <taxon>Photobacterium</taxon>
    </lineage>
</organism>
<dbReference type="AlphaFoldDB" id="A0A1T4V1B2"/>
<evidence type="ECO:0000259" key="1">
    <source>
        <dbReference type="Pfam" id="PF13304"/>
    </source>
</evidence>
<sequence>MIKFYRFKNMHSYKNDTFVDMTSGKKTAHSYFDYELNDQTKISKVIAIFGANAAGKSNLIKPLSFCGWFLTHSFKSLESSDSIPIISHVVTRDQESEIEIEFIVPSRSNNNGVKVCEDLEFKYLLRATKNRVFEEDIKIKNPTTKLYNRVINRIYNEESDKYIYKRSKLLIEEEVNILNKCPSNSSIVAFLARMTETKKETNKSPIRLIYNYFSLTQINFTIDGNKSYVDFDVINNLLKKNNDIFNKVKELLKNYDTGIDDIEFKEKEYIALTGESKSKWIPIFIHKNKGKKFNLPFWMQSSGTQSAYRILTLIVYQLIRGGVAILDEFDNDLHPLLALEILELFKNECHNISNAQLIFTSHTPQVLQALRKQHCYLVEKNDNESEAWRIDDIEGIKDRDNLYSKYISGVLGGVPNF</sequence>
<gene>
    <name evidence="2" type="ORF">CZ814_03965</name>
</gene>
<dbReference type="Pfam" id="PF13304">
    <property type="entry name" value="AAA_21"/>
    <property type="match status" value="1"/>
</dbReference>
<dbReference type="GO" id="GO:0005524">
    <property type="term" value="F:ATP binding"/>
    <property type="evidence" value="ECO:0007669"/>
    <property type="project" value="InterPro"/>
</dbReference>
<dbReference type="SUPFAM" id="SSF52540">
    <property type="entry name" value="P-loop containing nucleoside triphosphate hydrolases"/>
    <property type="match status" value="1"/>
</dbReference>
<evidence type="ECO:0000313" key="2">
    <source>
        <dbReference type="EMBL" id="SKA58431.1"/>
    </source>
</evidence>
<dbReference type="PANTHER" id="PTHR40396">
    <property type="entry name" value="ATPASE-LIKE PROTEIN"/>
    <property type="match status" value="1"/>
</dbReference>
<dbReference type="GO" id="GO:0016887">
    <property type="term" value="F:ATP hydrolysis activity"/>
    <property type="evidence" value="ECO:0007669"/>
    <property type="project" value="InterPro"/>
</dbReference>
<accession>A0A1T4V1B2</accession>
<evidence type="ECO:0000313" key="3">
    <source>
        <dbReference type="Proteomes" id="UP000191116"/>
    </source>
</evidence>
<reference evidence="2 3" key="1">
    <citation type="submission" date="2017-02" db="EMBL/GenBank/DDBJ databases">
        <authorList>
            <person name="Peterson S.W."/>
        </authorList>
    </citation>
    <scope>NUCLEOTIDE SEQUENCE [LARGE SCALE GENOMIC DNA]</scope>
    <source>
        <strain evidence="2 3">CECT 9189</strain>
    </source>
</reference>
<dbReference type="OrthoDB" id="9809324at2"/>
<protein>
    <recommendedName>
        <fullName evidence="1">ATPase AAA-type core domain-containing protein</fullName>
    </recommendedName>
</protein>
<dbReference type="PANTHER" id="PTHR40396:SF1">
    <property type="entry name" value="ATPASE AAA-TYPE CORE DOMAIN-CONTAINING PROTEIN"/>
    <property type="match status" value="1"/>
</dbReference>
<name>A0A1T4V1B2_9GAMM</name>
<dbReference type="InterPro" id="IPR027417">
    <property type="entry name" value="P-loop_NTPase"/>
</dbReference>